<gene>
    <name evidence="11" type="ORF">Pmar_PMAR005755</name>
</gene>
<feature type="domain" description="Protein kinase" evidence="10">
    <location>
        <begin position="1"/>
        <end position="208"/>
    </location>
</feature>
<evidence type="ECO:0000256" key="2">
    <source>
        <dbReference type="ARBA" id="ARBA00022527"/>
    </source>
</evidence>
<comment type="catalytic activity">
    <reaction evidence="7">
        <text>L-threonyl-[protein] + ATP = O-phospho-L-threonyl-[protein] + ADP + H(+)</text>
        <dbReference type="Rhea" id="RHEA:46608"/>
        <dbReference type="Rhea" id="RHEA-COMP:11060"/>
        <dbReference type="Rhea" id="RHEA-COMP:11605"/>
        <dbReference type="ChEBI" id="CHEBI:15378"/>
        <dbReference type="ChEBI" id="CHEBI:30013"/>
        <dbReference type="ChEBI" id="CHEBI:30616"/>
        <dbReference type="ChEBI" id="CHEBI:61977"/>
        <dbReference type="ChEBI" id="CHEBI:456216"/>
        <dbReference type="EC" id="2.7.11.1"/>
    </reaction>
</comment>
<proteinExistence type="predicted"/>
<dbReference type="SUPFAM" id="SSF56112">
    <property type="entry name" value="Protein kinase-like (PK-like)"/>
    <property type="match status" value="1"/>
</dbReference>
<dbReference type="Pfam" id="PF07714">
    <property type="entry name" value="PK_Tyr_Ser-Thr"/>
    <property type="match status" value="1"/>
</dbReference>
<keyword evidence="12" id="KW-1185">Reference proteome</keyword>
<dbReference type="OrthoDB" id="1714095at2759"/>
<dbReference type="GeneID" id="9053555"/>
<keyword evidence="2" id="KW-0723">Serine/threonine-protein kinase</keyword>
<dbReference type="OMA" id="NGHEKRY"/>
<dbReference type="GO" id="GO:0005524">
    <property type="term" value="F:ATP binding"/>
    <property type="evidence" value="ECO:0007669"/>
    <property type="project" value="UniProtKB-KW"/>
</dbReference>
<keyword evidence="4" id="KW-0547">Nucleotide-binding</keyword>
<dbReference type="InterPro" id="IPR051824">
    <property type="entry name" value="LRR_Rcpt-Like_S/T_Kinase"/>
</dbReference>
<keyword evidence="6" id="KW-0067">ATP-binding</keyword>
<feature type="compositionally biased region" description="Low complexity" evidence="9">
    <location>
        <begin position="269"/>
        <end position="286"/>
    </location>
</feature>
<evidence type="ECO:0000256" key="4">
    <source>
        <dbReference type="ARBA" id="ARBA00022741"/>
    </source>
</evidence>
<accession>C5KE22</accession>
<evidence type="ECO:0000256" key="5">
    <source>
        <dbReference type="ARBA" id="ARBA00022777"/>
    </source>
</evidence>
<evidence type="ECO:0000256" key="9">
    <source>
        <dbReference type="SAM" id="MobiDB-lite"/>
    </source>
</evidence>
<dbReference type="PANTHER" id="PTHR48006">
    <property type="entry name" value="LEUCINE-RICH REPEAT-CONTAINING PROTEIN DDB_G0281931-RELATED"/>
    <property type="match status" value="1"/>
</dbReference>
<evidence type="ECO:0000313" key="11">
    <source>
        <dbReference type="EMBL" id="EER17234.1"/>
    </source>
</evidence>
<feature type="region of interest" description="Disordered" evidence="9">
    <location>
        <begin position="1"/>
        <end position="28"/>
    </location>
</feature>
<sequence length="358" mass="37722">MPVAEDSSSSSSTGGRTSNGHEKRYHSDSNLNQISLEYSYAELIEATNNFDDSAQLGSGSYGSVYKGTLKDGTEVAIQVVDLPNEAGFEDESHKVKQASGTIGYACPYYIQRGVVTEASEVYSFGMVLLELLLNAPPACPGPKPGEILYLVNHLNGDLMRCLAMVDPRAGYPPAVSKQLAELALNCASMNEQNRPTFVQVVKSLRTMLVTAEGGTPQPSPSVMLGGSSTGPFTGFSIQPGLFLPPKQHLSVLSPSTPVPQPFRPLSNASSTQGDQQQQQQQQASRLSPPPPPRGASLSTALGPPIHNTGSSVSTAHDNKVVEVPGKAQENVATLMTLTCILWDTPEVIVAVVGGGGEG</sequence>
<dbReference type="PROSITE" id="PS50011">
    <property type="entry name" value="PROTEIN_KINASE_DOM"/>
    <property type="match status" value="1"/>
</dbReference>
<evidence type="ECO:0000256" key="3">
    <source>
        <dbReference type="ARBA" id="ARBA00022679"/>
    </source>
</evidence>
<keyword evidence="5 11" id="KW-0418">Kinase</keyword>
<dbReference type="InterPro" id="IPR001245">
    <property type="entry name" value="Ser-Thr/Tyr_kinase_cat_dom"/>
</dbReference>
<name>C5KE22_PERM5</name>
<dbReference type="InParanoid" id="C5KE22"/>
<reference evidence="11 12" key="1">
    <citation type="submission" date="2008-07" db="EMBL/GenBank/DDBJ databases">
        <authorList>
            <person name="El-Sayed N."/>
            <person name="Caler E."/>
            <person name="Inman J."/>
            <person name="Amedeo P."/>
            <person name="Hass B."/>
            <person name="Wortman J."/>
        </authorList>
    </citation>
    <scope>NUCLEOTIDE SEQUENCE [LARGE SCALE GENOMIC DNA]</scope>
    <source>
        <strain evidence="12">ATCC 50983 / TXsc</strain>
    </source>
</reference>
<dbReference type="PANTHER" id="PTHR48006:SF102">
    <property type="entry name" value="LEUCINE-RICH REPEAT-CONTAINING PROTEIN DDB_G0281931-RELATED"/>
    <property type="match status" value="1"/>
</dbReference>
<dbReference type="GO" id="GO:0004674">
    <property type="term" value="F:protein serine/threonine kinase activity"/>
    <property type="evidence" value="ECO:0007669"/>
    <property type="project" value="UniProtKB-KW"/>
</dbReference>
<dbReference type="InterPro" id="IPR000719">
    <property type="entry name" value="Prot_kinase_dom"/>
</dbReference>
<dbReference type="RefSeq" id="XP_002785438.1">
    <property type="nucleotide sequence ID" value="XM_002785392.1"/>
</dbReference>
<dbReference type="Gene3D" id="1.10.510.10">
    <property type="entry name" value="Transferase(Phosphotransferase) domain 1"/>
    <property type="match status" value="2"/>
</dbReference>
<keyword evidence="3" id="KW-0808">Transferase</keyword>
<dbReference type="AlphaFoldDB" id="C5KE22"/>
<evidence type="ECO:0000259" key="10">
    <source>
        <dbReference type="PROSITE" id="PS50011"/>
    </source>
</evidence>
<comment type="catalytic activity">
    <reaction evidence="8">
        <text>L-seryl-[protein] + ATP = O-phospho-L-seryl-[protein] + ADP + H(+)</text>
        <dbReference type="Rhea" id="RHEA:17989"/>
        <dbReference type="Rhea" id="RHEA-COMP:9863"/>
        <dbReference type="Rhea" id="RHEA-COMP:11604"/>
        <dbReference type="ChEBI" id="CHEBI:15378"/>
        <dbReference type="ChEBI" id="CHEBI:29999"/>
        <dbReference type="ChEBI" id="CHEBI:30616"/>
        <dbReference type="ChEBI" id="CHEBI:83421"/>
        <dbReference type="ChEBI" id="CHEBI:456216"/>
        <dbReference type="EC" id="2.7.11.1"/>
    </reaction>
</comment>
<protein>
    <recommendedName>
        <fullName evidence="1">non-specific serine/threonine protein kinase</fullName>
        <ecNumber evidence="1">2.7.11.1</ecNumber>
    </recommendedName>
</protein>
<evidence type="ECO:0000256" key="8">
    <source>
        <dbReference type="ARBA" id="ARBA00048679"/>
    </source>
</evidence>
<evidence type="ECO:0000256" key="1">
    <source>
        <dbReference type="ARBA" id="ARBA00012513"/>
    </source>
</evidence>
<evidence type="ECO:0000256" key="6">
    <source>
        <dbReference type="ARBA" id="ARBA00022840"/>
    </source>
</evidence>
<organism evidence="12">
    <name type="scientific">Perkinsus marinus (strain ATCC 50983 / TXsc)</name>
    <dbReference type="NCBI Taxonomy" id="423536"/>
    <lineage>
        <taxon>Eukaryota</taxon>
        <taxon>Sar</taxon>
        <taxon>Alveolata</taxon>
        <taxon>Perkinsozoa</taxon>
        <taxon>Perkinsea</taxon>
        <taxon>Perkinsida</taxon>
        <taxon>Perkinsidae</taxon>
        <taxon>Perkinsus</taxon>
    </lineage>
</organism>
<dbReference type="EC" id="2.7.11.1" evidence="1"/>
<evidence type="ECO:0000256" key="7">
    <source>
        <dbReference type="ARBA" id="ARBA00047899"/>
    </source>
</evidence>
<dbReference type="InterPro" id="IPR011009">
    <property type="entry name" value="Kinase-like_dom_sf"/>
</dbReference>
<dbReference type="Proteomes" id="UP000007800">
    <property type="component" value="Unassembled WGS sequence"/>
</dbReference>
<dbReference type="EMBL" id="GG672192">
    <property type="protein sequence ID" value="EER17234.1"/>
    <property type="molecule type" value="Genomic_DNA"/>
</dbReference>
<feature type="region of interest" description="Disordered" evidence="9">
    <location>
        <begin position="248"/>
        <end position="316"/>
    </location>
</feature>
<evidence type="ECO:0000313" key="12">
    <source>
        <dbReference type="Proteomes" id="UP000007800"/>
    </source>
</evidence>